<dbReference type="RefSeq" id="WP_409659130.1">
    <property type="nucleotide sequence ID" value="NZ_JBKBUW010000092.1"/>
</dbReference>
<feature type="domain" description="NADP-dependent oxidoreductase" evidence="2">
    <location>
        <begin position="16"/>
        <end position="303"/>
    </location>
</feature>
<dbReference type="InterPro" id="IPR036812">
    <property type="entry name" value="NAD(P)_OxRdtase_dom_sf"/>
</dbReference>
<dbReference type="PANTHER" id="PTHR43364:SF4">
    <property type="entry name" value="NAD(P)-LINKED OXIDOREDUCTASE SUPERFAMILY PROTEIN"/>
    <property type="match status" value="1"/>
</dbReference>
<evidence type="ECO:0000259" key="2">
    <source>
        <dbReference type="Pfam" id="PF00248"/>
    </source>
</evidence>
<reference evidence="3" key="1">
    <citation type="journal article" date="2020" name="mSystems">
        <title>Genome- and Community-Level Interaction Insights into Carbon Utilization and Element Cycling Functions of Hydrothermarchaeota in Hydrothermal Sediment.</title>
        <authorList>
            <person name="Zhou Z."/>
            <person name="Liu Y."/>
            <person name="Xu W."/>
            <person name="Pan J."/>
            <person name="Luo Z.H."/>
            <person name="Li M."/>
        </authorList>
    </citation>
    <scope>NUCLEOTIDE SEQUENCE [LARGE SCALE GENOMIC DNA]</scope>
    <source>
        <strain evidence="3">SpSt-524</strain>
    </source>
</reference>
<dbReference type="PANTHER" id="PTHR43364">
    <property type="entry name" value="NADH-SPECIFIC METHYLGLYOXAL REDUCTASE-RELATED"/>
    <property type="match status" value="1"/>
</dbReference>
<evidence type="ECO:0000256" key="1">
    <source>
        <dbReference type="ARBA" id="ARBA00023002"/>
    </source>
</evidence>
<keyword evidence="1" id="KW-0560">Oxidoreductase</keyword>
<dbReference type="Pfam" id="PF00248">
    <property type="entry name" value="Aldo_ket_red"/>
    <property type="match status" value="1"/>
</dbReference>
<dbReference type="Gene3D" id="3.20.20.100">
    <property type="entry name" value="NADP-dependent oxidoreductase domain"/>
    <property type="match status" value="1"/>
</dbReference>
<dbReference type="InterPro" id="IPR050523">
    <property type="entry name" value="AKR_Detox_Biosynth"/>
</dbReference>
<sequence length="332" mass="36672">MEYRNLGRTGVKVAPLALGTDNILNPTPEAEAKKMILRAIEAGINLIDTANSYMKGEAERVIGQALKESGLRDQVLIATKAHYPTGPGPNDRGNSRLHLLRACEDSLKRLQTDHIDLYQLHRPVFDMPIDETLAALTDLVRQGKVRYIGSSTAPAWKVLEGILVSELKGYVRFVSEQPPYNLLDRRIENELVPMAQAYNLALLPWSPLAMGMLAGRYTEENIRPEGSRAHLRGGIYAERVTPRAVEAGNRFVQLAREAGYDPAQLALLWVKDQPGITAPIIGPRSVGQLEHLLPVLDMKLPEDIRIACDGLVPPGSAVANFHNSAPWMKMQI</sequence>
<protein>
    <submittedName>
        <fullName evidence="3">Aldo/keto reductase</fullName>
    </submittedName>
</protein>
<dbReference type="GO" id="GO:0005829">
    <property type="term" value="C:cytosol"/>
    <property type="evidence" value="ECO:0007669"/>
    <property type="project" value="TreeGrafter"/>
</dbReference>
<gene>
    <name evidence="3" type="ORF">ENS82_10100</name>
</gene>
<dbReference type="GO" id="GO:0016491">
    <property type="term" value="F:oxidoreductase activity"/>
    <property type="evidence" value="ECO:0007669"/>
    <property type="project" value="UniProtKB-KW"/>
</dbReference>
<dbReference type="InterPro" id="IPR020471">
    <property type="entry name" value="AKR"/>
</dbReference>
<dbReference type="EMBL" id="DSWI01000021">
    <property type="protein sequence ID" value="HFG21052.1"/>
    <property type="molecule type" value="Genomic_DNA"/>
</dbReference>
<dbReference type="FunFam" id="3.20.20.100:FF:000004">
    <property type="entry name" value="Oxidoreductase, aldo/keto reductase"/>
    <property type="match status" value="1"/>
</dbReference>
<dbReference type="SUPFAM" id="SSF51430">
    <property type="entry name" value="NAD(P)-linked oxidoreductase"/>
    <property type="match status" value="1"/>
</dbReference>
<organism evidence="3">
    <name type="scientific">Meiothermus ruber</name>
    <dbReference type="NCBI Taxonomy" id="277"/>
    <lineage>
        <taxon>Bacteria</taxon>
        <taxon>Thermotogati</taxon>
        <taxon>Deinococcota</taxon>
        <taxon>Deinococci</taxon>
        <taxon>Thermales</taxon>
        <taxon>Thermaceae</taxon>
        <taxon>Meiothermus</taxon>
    </lineage>
</organism>
<accession>A0A7C3DRD8</accession>
<name>A0A7C3DRD8_MEIRU</name>
<proteinExistence type="predicted"/>
<dbReference type="InterPro" id="IPR023210">
    <property type="entry name" value="NADP_OxRdtase_dom"/>
</dbReference>
<dbReference type="AlphaFoldDB" id="A0A7C3DRD8"/>
<dbReference type="PRINTS" id="PR00069">
    <property type="entry name" value="ALDKETRDTASE"/>
</dbReference>
<comment type="caution">
    <text evidence="3">The sequence shown here is derived from an EMBL/GenBank/DDBJ whole genome shotgun (WGS) entry which is preliminary data.</text>
</comment>
<evidence type="ECO:0000313" key="3">
    <source>
        <dbReference type="EMBL" id="HFG21052.1"/>
    </source>
</evidence>